<dbReference type="Gene3D" id="1.10.10.10">
    <property type="entry name" value="Winged helix-like DNA-binding domain superfamily/Winged helix DNA-binding domain"/>
    <property type="match status" value="1"/>
</dbReference>
<evidence type="ECO:0000256" key="3">
    <source>
        <dbReference type="ARBA" id="ARBA00023163"/>
    </source>
</evidence>
<dbReference type="PANTHER" id="PTHR33164">
    <property type="entry name" value="TRANSCRIPTIONAL REGULATOR, MARR FAMILY"/>
    <property type="match status" value="1"/>
</dbReference>
<dbReference type="InterPro" id="IPR000835">
    <property type="entry name" value="HTH_MarR-typ"/>
</dbReference>
<dbReference type="PRINTS" id="PR00598">
    <property type="entry name" value="HTHMARR"/>
</dbReference>
<dbReference type="PROSITE" id="PS01117">
    <property type="entry name" value="HTH_MARR_1"/>
    <property type="match status" value="1"/>
</dbReference>
<keyword evidence="3" id="KW-0804">Transcription</keyword>
<dbReference type="SMART" id="SM00347">
    <property type="entry name" value="HTH_MARR"/>
    <property type="match status" value="1"/>
</dbReference>
<gene>
    <name evidence="5" type="ORF">JK363_36335</name>
</gene>
<dbReference type="PANTHER" id="PTHR33164:SF89">
    <property type="entry name" value="MARR FAMILY REGULATORY PROTEIN"/>
    <property type="match status" value="1"/>
</dbReference>
<evidence type="ECO:0000259" key="4">
    <source>
        <dbReference type="PROSITE" id="PS50995"/>
    </source>
</evidence>
<protein>
    <submittedName>
        <fullName evidence="5">MarR family transcriptional regulator</fullName>
    </submittedName>
</protein>
<name>A0ABS1NPK1_9ACTN</name>
<proteinExistence type="predicted"/>
<evidence type="ECO:0000313" key="6">
    <source>
        <dbReference type="Proteomes" id="UP000634229"/>
    </source>
</evidence>
<sequence length="144" mass="16143">MRMVLSLHRAANMLVYDLESTVHRPRGWSWPGFRVLFAIWLTAPLEARKVAELSGMSRAAVSALVNTLERDGLVRKERAPYDGRAILLGLTPKGHQAITEAFRAHNAREQDWAGALSKDEQRTLICLLEKISAHSADIEAKQRS</sequence>
<keyword evidence="6" id="KW-1185">Reference proteome</keyword>
<feature type="domain" description="HTH marR-type" evidence="4">
    <location>
        <begin position="1"/>
        <end position="133"/>
    </location>
</feature>
<evidence type="ECO:0000256" key="2">
    <source>
        <dbReference type="ARBA" id="ARBA00023125"/>
    </source>
</evidence>
<keyword evidence="1" id="KW-0805">Transcription regulation</keyword>
<accession>A0ABS1NPK1</accession>
<dbReference type="InterPro" id="IPR023187">
    <property type="entry name" value="Tscrpt_reg_MarR-type_CS"/>
</dbReference>
<evidence type="ECO:0000256" key="1">
    <source>
        <dbReference type="ARBA" id="ARBA00023015"/>
    </source>
</evidence>
<dbReference type="SUPFAM" id="SSF46785">
    <property type="entry name" value="Winged helix' DNA-binding domain"/>
    <property type="match status" value="1"/>
</dbReference>
<dbReference type="PROSITE" id="PS50995">
    <property type="entry name" value="HTH_MARR_2"/>
    <property type="match status" value="1"/>
</dbReference>
<organism evidence="5 6">
    <name type="scientific">Streptomyces coffeae</name>
    <dbReference type="NCBI Taxonomy" id="621382"/>
    <lineage>
        <taxon>Bacteria</taxon>
        <taxon>Bacillati</taxon>
        <taxon>Actinomycetota</taxon>
        <taxon>Actinomycetes</taxon>
        <taxon>Kitasatosporales</taxon>
        <taxon>Streptomycetaceae</taxon>
        <taxon>Streptomyces</taxon>
    </lineage>
</organism>
<dbReference type="InterPro" id="IPR036390">
    <property type="entry name" value="WH_DNA-bd_sf"/>
</dbReference>
<dbReference type="Pfam" id="PF12802">
    <property type="entry name" value="MarR_2"/>
    <property type="match status" value="1"/>
</dbReference>
<comment type="caution">
    <text evidence="5">The sequence shown here is derived from an EMBL/GenBank/DDBJ whole genome shotgun (WGS) entry which is preliminary data.</text>
</comment>
<dbReference type="InterPro" id="IPR039422">
    <property type="entry name" value="MarR/SlyA-like"/>
</dbReference>
<evidence type="ECO:0000313" key="5">
    <source>
        <dbReference type="EMBL" id="MBL1102008.1"/>
    </source>
</evidence>
<reference evidence="5 6" key="1">
    <citation type="submission" date="2021-01" db="EMBL/GenBank/DDBJ databases">
        <title>WGS of actinomycetes isolated from Thailand.</title>
        <authorList>
            <person name="Thawai C."/>
        </authorList>
    </citation>
    <scope>NUCLEOTIDE SEQUENCE [LARGE SCALE GENOMIC DNA]</scope>
    <source>
        <strain evidence="5 6">CA1R205</strain>
    </source>
</reference>
<keyword evidence="2" id="KW-0238">DNA-binding</keyword>
<dbReference type="EMBL" id="JAERRF010000036">
    <property type="protein sequence ID" value="MBL1102008.1"/>
    <property type="molecule type" value="Genomic_DNA"/>
</dbReference>
<dbReference type="InterPro" id="IPR036388">
    <property type="entry name" value="WH-like_DNA-bd_sf"/>
</dbReference>
<dbReference type="Proteomes" id="UP000634229">
    <property type="component" value="Unassembled WGS sequence"/>
</dbReference>